<dbReference type="InterPro" id="IPR027417">
    <property type="entry name" value="P-loop_NTPase"/>
</dbReference>
<gene>
    <name evidence="7" type="ORF">VTJ49DRAFT_5861</name>
</gene>
<feature type="domain" description="GPI inositol-deacylase winged helix" evidence="5">
    <location>
        <begin position="586"/>
        <end position="657"/>
    </location>
</feature>
<protein>
    <recommendedName>
        <fullName evidence="9">GPI inositol-deacylase</fullName>
    </recommendedName>
</protein>
<feature type="domain" description="Nephrocystin 3-like N-terminal" evidence="6">
    <location>
        <begin position="298"/>
        <end position="476"/>
    </location>
</feature>
<evidence type="ECO:0000256" key="1">
    <source>
        <dbReference type="ARBA" id="ARBA00007920"/>
    </source>
</evidence>
<dbReference type="Gene3D" id="3.40.50.300">
    <property type="entry name" value="P-loop containing nucleotide triphosphate hydrolases"/>
    <property type="match status" value="1"/>
</dbReference>
<dbReference type="SUPFAM" id="SSF53474">
    <property type="entry name" value="alpha/beta-Hydrolases"/>
    <property type="match status" value="1"/>
</dbReference>
<reference evidence="7 8" key="1">
    <citation type="journal article" date="2024" name="Commun. Biol.">
        <title>Comparative genomic analysis of thermophilic fungi reveals convergent evolutionary adaptations and gene losses.</title>
        <authorList>
            <person name="Steindorff A.S."/>
            <person name="Aguilar-Pontes M.V."/>
            <person name="Robinson A.J."/>
            <person name="Andreopoulos B."/>
            <person name="LaButti K."/>
            <person name="Kuo A."/>
            <person name="Mondo S."/>
            <person name="Riley R."/>
            <person name="Otillar R."/>
            <person name="Haridas S."/>
            <person name="Lipzen A."/>
            <person name="Grimwood J."/>
            <person name="Schmutz J."/>
            <person name="Clum A."/>
            <person name="Reid I.D."/>
            <person name="Moisan M.C."/>
            <person name="Butler G."/>
            <person name="Nguyen T.T.M."/>
            <person name="Dewar K."/>
            <person name="Conant G."/>
            <person name="Drula E."/>
            <person name="Henrissat B."/>
            <person name="Hansel C."/>
            <person name="Singer S."/>
            <person name="Hutchinson M.I."/>
            <person name="de Vries R.P."/>
            <person name="Natvig D.O."/>
            <person name="Powell A.J."/>
            <person name="Tsang A."/>
            <person name="Grigoriev I.V."/>
        </authorList>
    </citation>
    <scope>NUCLEOTIDE SEQUENCE [LARGE SCALE GENOMIC DNA]</scope>
    <source>
        <strain evidence="7 8">CBS 620.91</strain>
    </source>
</reference>
<dbReference type="Gene3D" id="3.40.50.1820">
    <property type="entry name" value="alpha/beta hydrolase"/>
    <property type="match status" value="1"/>
</dbReference>
<evidence type="ECO:0000259" key="4">
    <source>
        <dbReference type="Pfam" id="PF05057"/>
    </source>
</evidence>
<evidence type="ECO:0008006" key="9">
    <source>
        <dbReference type="Google" id="ProtNLM"/>
    </source>
</evidence>
<dbReference type="PANTHER" id="PTHR10039">
    <property type="entry name" value="AMELOGENIN"/>
    <property type="match status" value="1"/>
</dbReference>
<comment type="caution">
    <text evidence="7">The sequence shown here is derived from an EMBL/GenBank/DDBJ whole genome shotgun (WGS) entry which is preliminary data.</text>
</comment>
<dbReference type="Gene3D" id="2.130.10.10">
    <property type="entry name" value="YVTN repeat-like/Quinoprotein amine dehydrogenase"/>
    <property type="match status" value="2"/>
</dbReference>
<dbReference type="Pfam" id="PF05057">
    <property type="entry name" value="DUF676"/>
    <property type="match status" value="1"/>
</dbReference>
<dbReference type="Pfam" id="PF24883">
    <property type="entry name" value="NPHP3_N"/>
    <property type="match status" value="1"/>
</dbReference>
<organism evidence="7 8">
    <name type="scientific">Humicola insolens</name>
    <name type="common">Soft-rot fungus</name>
    <dbReference type="NCBI Taxonomy" id="85995"/>
    <lineage>
        <taxon>Eukaryota</taxon>
        <taxon>Fungi</taxon>
        <taxon>Dikarya</taxon>
        <taxon>Ascomycota</taxon>
        <taxon>Pezizomycotina</taxon>
        <taxon>Sordariomycetes</taxon>
        <taxon>Sordariomycetidae</taxon>
        <taxon>Sordariales</taxon>
        <taxon>Chaetomiaceae</taxon>
        <taxon>Mycothermus</taxon>
    </lineage>
</organism>
<evidence type="ECO:0000259" key="6">
    <source>
        <dbReference type="Pfam" id="PF24883"/>
    </source>
</evidence>
<name>A0ABR3V2I1_HUMIN</name>
<proteinExistence type="inferred from homology"/>
<dbReference type="InterPro" id="IPR007751">
    <property type="entry name" value="DUF676_lipase-like"/>
</dbReference>
<dbReference type="InterPro" id="IPR015943">
    <property type="entry name" value="WD40/YVTN_repeat-like_dom_sf"/>
</dbReference>
<dbReference type="InterPro" id="IPR029058">
    <property type="entry name" value="AB_hydrolase_fold"/>
</dbReference>
<feature type="compositionally biased region" description="Low complexity" evidence="3">
    <location>
        <begin position="17"/>
        <end position="34"/>
    </location>
</feature>
<evidence type="ECO:0000259" key="5">
    <source>
        <dbReference type="Pfam" id="PF22939"/>
    </source>
</evidence>
<dbReference type="InterPro" id="IPR054471">
    <property type="entry name" value="GPIID_WHD"/>
</dbReference>
<dbReference type="InterPro" id="IPR056884">
    <property type="entry name" value="NPHP3-like_N"/>
</dbReference>
<comment type="similarity">
    <text evidence="1">Belongs to the putative lipase ROG1 family.</text>
</comment>
<evidence type="ECO:0000256" key="3">
    <source>
        <dbReference type="SAM" id="MobiDB-lite"/>
    </source>
</evidence>
<feature type="region of interest" description="Disordered" evidence="3">
    <location>
        <begin position="1"/>
        <end position="67"/>
    </location>
</feature>
<evidence type="ECO:0000256" key="2">
    <source>
        <dbReference type="ARBA" id="ARBA00022737"/>
    </source>
</evidence>
<keyword evidence="2" id="KW-0677">Repeat</keyword>
<dbReference type="PANTHER" id="PTHR10039:SF16">
    <property type="entry name" value="GPI INOSITOL-DEACYLASE"/>
    <property type="match status" value="1"/>
</dbReference>
<keyword evidence="8" id="KW-1185">Reference proteome</keyword>
<accession>A0ABR3V2I1</accession>
<dbReference type="SUPFAM" id="SSF50978">
    <property type="entry name" value="WD40 repeat-like"/>
    <property type="match status" value="2"/>
</dbReference>
<dbReference type="InterPro" id="IPR036322">
    <property type="entry name" value="WD40_repeat_dom_sf"/>
</dbReference>
<dbReference type="Pfam" id="PF22939">
    <property type="entry name" value="WHD_GPIID"/>
    <property type="match status" value="1"/>
</dbReference>
<evidence type="ECO:0000313" key="8">
    <source>
        <dbReference type="Proteomes" id="UP001583172"/>
    </source>
</evidence>
<sequence>MASGNLPDRSRPPSPARIPFRSPARPSSSSLSLLQRGLHAVSPKENKTVSDTSAAQEDAHGPVGLNLLSEPSEPHVDFIFVHGLGGGSRKTWSYSSDPSTFWPKEWLPSEPGFQHVRIHSYGYNADWLKTQQSILGIDDFGQALLIDMVTSPHLRKNRDTRIVLIAHSMGGLVAKKAINNDFRNVSSNLHLWSFYEALPMKSVFVVEKDSAVIGLPGEQSRYLQADHRQICKFESTTHPNYQIVLGYLLRTVEDLEKDYLSRHQDKIKADMKTIAAFLEVEGPPEADLLSISEKQLSGTCSWLTGHPNFSIWLSGSTEDKSNNTLPSSARGQRPRFLWVHGPPGSGKSVMCSHVIRFLQKGNFDCYYYFLKHGNTEVSTPSALLRSLAFQMALRNLNIQKDILTMVENHERISHDDHNKIWNDIFMGHIFKTSFSSPQFWVIDALDECPNKTLNTLLNLLSRIPPEVPLQVFLTSRPGVRVQRALGIDQPLMVELETGGEGTKLDIASFLRSRRSCVSGSDLSEHILSGILSKSNGIFLWASMVMDRLDHTYAEEDMEAVLHEVSGEMDDLYTRIANKIANTPNLELVKCIFQWIVCTPRRLSVDELREAVRLDINRTLTTTNDRLAQLCGHLITINRQSKVHFIHRTVYSFLIQKESELQIKLGTGHVRLAEVCLRTQLRFVAAWVRDLAHIVAAFGSYLDDMPSCIRSMVPIISPPQSIIHQQCTKNWRRQRLLGVSPAQGWNERISSFIYERKATAVAASEQYLAVGISSPGLKCRIVIYDSNTLQAVDDLWHEENTIRGLEFGPASGSLVAYGTKEISLWDKKHKLVWRKSVKHPQSPVSITFNVDEDELLVCAKGGHIYVLSAEDGSHQNELPLFHSGDSDSEDDGCRIPSGTPPSKICMSPLHGLAAITYRCSPVILWDIHRQRNEGVFYRPGTSSVYRQVQVHDLVFNPLPEMNLLAIAYDGVGIVTCDPWTREQLGIRGIEARILVSSRDGRTLFAGDLSNAIHILTFEPSPKVLHYLAPVSRAPLRDIAVSPDGLRIYDVRDRYCNVWEPSALGRSDTFDDTIDDLWNEAPSDGQSSVAAPTLTSPAFDRDVQIACIASSPDDRKNTIIFCGRRNGAISIYDATKGTRLLDFHLDHDHTYGIKYLVWHERSSIILAVNEINQCIAARVSVPRTPGNTSNVVPAVLLFSRDANHPTRGALINDTGDLFLIVTSHGSEVWDARGELVNRYDYNDQNVESDPWVKKNQWLQHPTDSSLLVMLRPTHIHVFRWSTFEELTPAQGVPLTFIGSGHHSLHLPSSSAEWVTQRASSLLVRVRARDLPRVSETHVEFLDLTSLSHAIAAPTGERDDSENDSSGLAVQSLLSDILNDCKATIGMHRSVLYFLDSRGWVKSVTLEDMRKGRAAYTRHFFVPRNWMVGENLQLRLLPRSYSVAMAHQGDLLIFEGFLDLEEKVPFVGDGALVRRWTEVAG</sequence>
<feature type="domain" description="DUF676" evidence="4">
    <location>
        <begin position="78"/>
        <end position="179"/>
    </location>
</feature>
<evidence type="ECO:0000313" key="7">
    <source>
        <dbReference type="EMBL" id="KAL1835925.1"/>
    </source>
</evidence>
<dbReference type="Proteomes" id="UP001583172">
    <property type="component" value="Unassembled WGS sequence"/>
</dbReference>
<dbReference type="EMBL" id="JAZGSY010000505">
    <property type="protein sequence ID" value="KAL1835925.1"/>
    <property type="molecule type" value="Genomic_DNA"/>
</dbReference>
<dbReference type="SUPFAM" id="SSF52540">
    <property type="entry name" value="P-loop containing nucleoside triphosphate hydrolases"/>
    <property type="match status" value="1"/>
</dbReference>